<organism evidence="4 5">
    <name type="scientific">Hymenobacter jeongseonensis</name>
    <dbReference type="NCBI Taxonomy" id="2791027"/>
    <lineage>
        <taxon>Bacteria</taxon>
        <taxon>Pseudomonadati</taxon>
        <taxon>Bacteroidota</taxon>
        <taxon>Cytophagia</taxon>
        <taxon>Cytophagales</taxon>
        <taxon>Hymenobacteraceae</taxon>
        <taxon>Hymenobacter</taxon>
    </lineage>
</organism>
<keyword evidence="2" id="KW-0732">Signal</keyword>
<reference evidence="4 5" key="1">
    <citation type="submission" date="2020-11" db="EMBL/GenBank/DDBJ databases">
        <authorList>
            <person name="Kim M.K."/>
        </authorList>
    </citation>
    <scope>NUCLEOTIDE SEQUENCE [LARGE SCALE GENOMIC DNA]</scope>
    <source>
        <strain evidence="4 5">BT683</strain>
    </source>
</reference>
<feature type="chain" id="PRO_5046658467" evidence="2">
    <location>
        <begin position="20"/>
        <end position="1039"/>
    </location>
</feature>
<dbReference type="RefSeq" id="WP_196284366.1">
    <property type="nucleotide sequence ID" value="NZ_JADQDQ010000028.1"/>
</dbReference>
<proteinExistence type="predicted"/>
<dbReference type="InterPro" id="IPR003886">
    <property type="entry name" value="NIDO_dom"/>
</dbReference>
<feature type="domain" description="HYR" evidence="3">
    <location>
        <begin position="626"/>
        <end position="707"/>
    </location>
</feature>
<dbReference type="Pfam" id="PF13573">
    <property type="entry name" value="SprB"/>
    <property type="match status" value="2"/>
</dbReference>
<dbReference type="Pfam" id="PF02494">
    <property type="entry name" value="HYR"/>
    <property type="match status" value="1"/>
</dbReference>
<dbReference type="InterPro" id="IPR025667">
    <property type="entry name" value="SprB_repeat"/>
</dbReference>
<protein>
    <submittedName>
        <fullName evidence="4">HYR domain-containing protein</fullName>
    </submittedName>
</protein>
<dbReference type="PANTHER" id="PTHR24273">
    <property type="entry name" value="FI04643P-RELATED"/>
    <property type="match status" value="1"/>
</dbReference>
<name>A0ABS0INP9_9BACT</name>
<dbReference type="Pfam" id="PF18962">
    <property type="entry name" value="Por_Secre_tail"/>
    <property type="match status" value="1"/>
</dbReference>
<accession>A0ABS0INP9</accession>
<keyword evidence="5" id="KW-1185">Reference proteome</keyword>
<evidence type="ECO:0000256" key="1">
    <source>
        <dbReference type="ARBA" id="ARBA00022737"/>
    </source>
</evidence>
<dbReference type="InterPro" id="IPR003410">
    <property type="entry name" value="HYR_dom"/>
</dbReference>
<dbReference type="Gene3D" id="2.60.40.740">
    <property type="match status" value="2"/>
</dbReference>
<dbReference type="Pfam" id="PF06119">
    <property type="entry name" value="NIDO"/>
    <property type="match status" value="2"/>
</dbReference>
<sequence length="1039" mass="105856">MKKTILHVTALLVPLLLGALTGTGQTVTDPSATVGYDDAKKATAKIPSLPAPAGRAALVTGKARTPARAKAPAQRANADCFIPFDDTYIALPRNDDGSFGPVALPFEFRLYGAVYKQVWINTNGNLTFAAAYSRFSPAGFPSAVPMVAPFWADVDTRNAASGQIHYKLSATNLIVTWDNVGAYGNMAEKRNTFQAIIGSDTDTLLEPGQNVSLRYGDMQWTTGTASSGVGGFSGVPATVGVNKGNTLDYIQVGRFNLDNSAYDGPGGAYDGVHYLDGQCFAVNVSGAGNVPPSASNLPVNNTVNVACGQTVTLDPQFLGPEVNQTVTVDVNTGSLCNTSVTTTTTGSTARAHIVITGDACNVGSHPLVLTATDNGSPTGVTTITLNVVVASCCDLQMTAAPTPVACPGGSDGALDLMVSNGAAPLTYRWSNGATTQKLAGVPVGTYTVTATDANGCSATATYTLGQQDELAPTVRTRNITLPLNAAGAATLAPTDVDNGTTDNCAFTLSIDRTAFDCANLGPNTVTLTASDAAGNVATATATVTVVDTTAPTVRTRPVTVYLNAAGQATLTAAQVNNGSSDACGVASITVGTTAFGCANLGDNTLDVNVTDTHGNAAAGSVVVTVADTLAPILSGLPANTSATASATTCSAIVHWTNPQVADNCSATLTFSHPSGAAFPVGQTTVVLTATDLAGNRTSRSFQVTVVRDSLLATVSSPTFGPGATNQNGSSASYQVSCFGGRTGTATVSVSGGCQPYGYHWSTGQTTATATGLAAGTYTVTITDTNGARATRSITLTQSPAMVATASVTPLTTFSGALPNTIYRGYEAQSLTLTGAATGGVGEHTYSWAPAASLNRTTGSTVTASPTVTTTYTLTVTDANGCAAATATVTVNVLDVRSGTKKDKVLVCHNGHEISISADAVAAHLAHPGDKLGACVGAAARDISPEASPAGLAQAPLLEAYPNPFSANMTIHFRQVETAPAQVRLYDGQGRIVAVLFDGVAEAGRDYSVPLNAENLATGIYLCRYEKLGQSMVKRLAIVK</sequence>
<dbReference type="EMBL" id="JADQDQ010000028">
    <property type="protein sequence ID" value="MBF9240015.1"/>
    <property type="molecule type" value="Genomic_DNA"/>
</dbReference>
<evidence type="ECO:0000256" key="2">
    <source>
        <dbReference type="SAM" id="SignalP"/>
    </source>
</evidence>
<feature type="signal peptide" evidence="2">
    <location>
        <begin position="1"/>
        <end position="19"/>
    </location>
</feature>
<dbReference type="InterPro" id="IPR026444">
    <property type="entry name" value="Secre_tail"/>
</dbReference>
<keyword evidence="1" id="KW-0677">Repeat</keyword>
<dbReference type="NCBIfam" id="TIGR04183">
    <property type="entry name" value="Por_Secre_tail"/>
    <property type="match status" value="1"/>
</dbReference>
<dbReference type="PROSITE" id="PS50825">
    <property type="entry name" value="HYR"/>
    <property type="match status" value="1"/>
</dbReference>
<comment type="caution">
    <text evidence="4">The sequence shown here is derived from an EMBL/GenBank/DDBJ whole genome shotgun (WGS) entry which is preliminary data.</text>
</comment>
<evidence type="ECO:0000313" key="5">
    <source>
        <dbReference type="Proteomes" id="UP000597617"/>
    </source>
</evidence>
<evidence type="ECO:0000313" key="4">
    <source>
        <dbReference type="EMBL" id="MBF9240015.1"/>
    </source>
</evidence>
<dbReference type="PANTHER" id="PTHR24273:SF32">
    <property type="entry name" value="HYALIN"/>
    <property type="match status" value="1"/>
</dbReference>
<gene>
    <name evidence="4" type="ORF">I2I05_21675</name>
</gene>
<dbReference type="Proteomes" id="UP000597617">
    <property type="component" value="Unassembled WGS sequence"/>
</dbReference>
<evidence type="ECO:0000259" key="3">
    <source>
        <dbReference type="PROSITE" id="PS50825"/>
    </source>
</evidence>